<feature type="domain" description="ERAP1-like C-terminal" evidence="3">
    <location>
        <begin position="249"/>
        <end position="405"/>
    </location>
</feature>
<dbReference type="GO" id="GO:0043171">
    <property type="term" value="P:peptide catabolic process"/>
    <property type="evidence" value="ECO:0007669"/>
    <property type="project" value="TreeGrafter"/>
</dbReference>
<dbReference type="InterPro" id="IPR009878">
    <property type="entry name" value="Phlebovirus_G2_fusion"/>
</dbReference>
<name>A0A2G9UFQ7_TELCI</name>
<accession>A0A2G9UFQ7</accession>
<dbReference type="InterPro" id="IPR024571">
    <property type="entry name" value="ERAP1-like_C_dom"/>
</dbReference>
<dbReference type="PANTHER" id="PTHR11533:SF301">
    <property type="entry name" value="AMINOPEPTIDASE"/>
    <property type="match status" value="1"/>
</dbReference>
<dbReference type="Proteomes" id="UP000230423">
    <property type="component" value="Unassembled WGS sequence"/>
</dbReference>
<evidence type="ECO:0000256" key="1">
    <source>
        <dbReference type="ARBA" id="ARBA00010136"/>
    </source>
</evidence>
<sequence length="490" mass="56764">MVLQVPLLSSTFITNGEITAITKSATSGQFLPHTIGQLQCQTIEDAKSSNCTLASNVCICSVAKNRQLANAAEARLTRRSRKQHFHRLRRIREDVLLHREDLHSLDDRYTIEFVIAHELAHQAFLNKYSYDAVEAYELYEAWYEAGLRAKKTFKNISTFVDFCQEWTDQIGFPLITVKSVNDSTFEVTQERYKKDPTEADPPEYNISPWYNFRWDVPLWYQLNDEPEKMNWLEIGKPLYIPANTASTTIVVNVDRYGFYRQNYDLEGWKKIGKQLLQKHTVYSLRTRNAIISDAFAAALVDRIEYMTALDLLKYLKEEAEYVPWSAAITGLNQVRSYIGNVPELEEFNIYMRRVLLTIYKKEFFDDLSRNHTDDSKLKLEVIEAICSTGESSCIDEYAKLFEQKVLVKCKEGMRASECVNTFYDQFVVVITLKHETSCAKYLVNQKSGRRSHKDHPTKLMELFAYEKISLEKERLIAGIACHNDSATLKK</sequence>
<dbReference type="OrthoDB" id="10031169at2759"/>
<dbReference type="GO" id="GO:0070006">
    <property type="term" value="F:metalloaminopeptidase activity"/>
    <property type="evidence" value="ECO:0007669"/>
    <property type="project" value="TreeGrafter"/>
</dbReference>
<evidence type="ECO:0000259" key="3">
    <source>
        <dbReference type="Pfam" id="PF11838"/>
    </source>
</evidence>
<dbReference type="AlphaFoldDB" id="A0A2G9UFQ7"/>
<dbReference type="GO" id="GO:0042277">
    <property type="term" value="F:peptide binding"/>
    <property type="evidence" value="ECO:0007669"/>
    <property type="project" value="TreeGrafter"/>
</dbReference>
<dbReference type="GO" id="GO:0016020">
    <property type="term" value="C:membrane"/>
    <property type="evidence" value="ECO:0007669"/>
    <property type="project" value="TreeGrafter"/>
</dbReference>
<dbReference type="EMBL" id="KZ346815">
    <property type="protein sequence ID" value="PIO69016.1"/>
    <property type="molecule type" value="Genomic_DNA"/>
</dbReference>
<dbReference type="GO" id="GO:0006508">
    <property type="term" value="P:proteolysis"/>
    <property type="evidence" value="ECO:0007669"/>
    <property type="project" value="TreeGrafter"/>
</dbReference>
<evidence type="ECO:0000313" key="4">
    <source>
        <dbReference type="EMBL" id="PIO69016.1"/>
    </source>
</evidence>
<protein>
    <recommendedName>
        <fullName evidence="6">ERAP1-like C-terminal domain-containing protein</fullName>
    </recommendedName>
</protein>
<dbReference type="GO" id="GO:0005737">
    <property type="term" value="C:cytoplasm"/>
    <property type="evidence" value="ECO:0007669"/>
    <property type="project" value="TreeGrafter"/>
</dbReference>
<organism evidence="4 5">
    <name type="scientific">Teladorsagia circumcincta</name>
    <name type="common">Brown stomach worm</name>
    <name type="synonym">Ostertagia circumcincta</name>
    <dbReference type="NCBI Taxonomy" id="45464"/>
    <lineage>
        <taxon>Eukaryota</taxon>
        <taxon>Metazoa</taxon>
        <taxon>Ecdysozoa</taxon>
        <taxon>Nematoda</taxon>
        <taxon>Chromadorea</taxon>
        <taxon>Rhabditida</taxon>
        <taxon>Rhabditina</taxon>
        <taxon>Rhabditomorpha</taxon>
        <taxon>Strongyloidea</taxon>
        <taxon>Trichostrongylidae</taxon>
        <taxon>Teladorsagia</taxon>
    </lineage>
</organism>
<dbReference type="GO" id="GO:0008270">
    <property type="term" value="F:zinc ion binding"/>
    <property type="evidence" value="ECO:0007669"/>
    <property type="project" value="TreeGrafter"/>
</dbReference>
<proteinExistence type="inferred from homology"/>
<gene>
    <name evidence="4" type="ORF">TELCIR_09179</name>
</gene>
<dbReference type="Pfam" id="PF07245">
    <property type="entry name" value="Phlebovirus_G2"/>
    <property type="match status" value="1"/>
</dbReference>
<evidence type="ECO:0000313" key="5">
    <source>
        <dbReference type="Proteomes" id="UP000230423"/>
    </source>
</evidence>
<evidence type="ECO:0000259" key="2">
    <source>
        <dbReference type="Pfam" id="PF07245"/>
    </source>
</evidence>
<evidence type="ECO:0008006" key="6">
    <source>
        <dbReference type="Google" id="ProtNLM"/>
    </source>
</evidence>
<dbReference type="Pfam" id="PF11838">
    <property type="entry name" value="ERAP1_C"/>
    <property type="match status" value="1"/>
</dbReference>
<comment type="similarity">
    <text evidence="1">Belongs to the peptidase M1 family.</text>
</comment>
<keyword evidence="5" id="KW-1185">Reference proteome</keyword>
<dbReference type="PANTHER" id="PTHR11533">
    <property type="entry name" value="PROTEASE M1 ZINC METALLOPROTEASE"/>
    <property type="match status" value="1"/>
</dbReference>
<reference evidence="4 5" key="1">
    <citation type="submission" date="2015-09" db="EMBL/GenBank/DDBJ databases">
        <title>Draft genome of the parasitic nematode Teladorsagia circumcincta isolate WARC Sus (inbred).</title>
        <authorList>
            <person name="Mitreva M."/>
        </authorList>
    </citation>
    <scope>NUCLEOTIDE SEQUENCE [LARGE SCALE GENOMIC DNA]</scope>
    <source>
        <strain evidence="4 5">S</strain>
    </source>
</reference>
<feature type="domain" description="Phlebovirus glycoprotein G2 fusion" evidence="2">
    <location>
        <begin position="4"/>
        <end position="81"/>
    </location>
</feature>
<dbReference type="GO" id="GO:0005615">
    <property type="term" value="C:extracellular space"/>
    <property type="evidence" value="ECO:0007669"/>
    <property type="project" value="TreeGrafter"/>
</dbReference>
<dbReference type="Gene3D" id="1.25.50.20">
    <property type="match status" value="1"/>
</dbReference>
<dbReference type="InterPro" id="IPR050344">
    <property type="entry name" value="Peptidase_M1_aminopeptidases"/>
</dbReference>
<dbReference type="Gene3D" id="2.60.40.1910">
    <property type="match status" value="1"/>
</dbReference>